<dbReference type="EMBL" id="SZYD01000005">
    <property type="protein sequence ID" value="KAD6118907.1"/>
    <property type="molecule type" value="Genomic_DNA"/>
</dbReference>
<feature type="region of interest" description="Disordered" evidence="1">
    <location>
        <begin position="1"/>
        <end position="46"/>
    </location>
</feature>
<dbReference type="AlphaFoldDB" id="A0A5N6PC67"/>
<protein>
    <submittedName>
        <fullName evidence="2">Uncharacterized protein</fullName>
    </submittedName>
</protein>
<name>A0A5N6PC67_9ASTR</name>
<feature type="compositionally biased region" description="Basic and acidic residues" evidence="1">
    <location>
        <begin position="15"/>
        <end position="25"/>
    </location>
</feature>
<sequence>MKQKMHMGGETGLQVEKENKSKEAVYESEPEEECEENENDYDTEGNVEDFKFVEVQDATMEKSEFADLQDSSTETEGRDGLVIIIDKDFKEALA</sequence>
<dbReference type="Proteomes" id="UP000326396">
    <property type="component" value="Linkage Group LG13"/>
</dbReference>
<feature type="compositionally biased region" description="Acidic residues" evidence="1">
    <location>
        <begin position="26"/>
        <end position="46"/>
    </location>
</feature>
<keyword evidence="3" id="KW-1185">Reference proteome</keyword>
<proteinExistence type="predicted"/>
<comment type="caution">
    <text evidence="2">The sequence shown here is derived from an EMBL/GenBank/DDBJ whole genome shotgun (WGS) entry which is preliminary data.</text>
</comment>
<evidence type="ECO:0000313" key="3">
    <source>
        <dbReference type="Proteomes" id="UP000326396"/>
    </source>
</evidence>
<gene>
    <name evidence="2" type="ORF">E3N88_10178</name>
</gene>
<evidence type="ECO:0000313" key="2">
    <source>
        <dbReference type="EMBL" id="KAD6118907.1"/>
    </source>
</evidence>
<organism evidence="2 3">
    <name type="scientific">Mikania micrantha</name>
    <name type="common">bitter vine</name>
    <dbReference type="NCBI Taxonomy" id="192012"/>
    <lineage>
        <taxon>Eukaryota</taxon>
        <taxon>Viridiplantae</taxon>
        <taxon>Streptophyta</taxon>
        <taxon>Embryophyta</taxon>
        <taxon>Tracheophyta</taxon>
        <taxon>Spermatophyta</taxon>
        <taxon>Magnoliopsida</taxon>
        <taxon>eudicotyledons</taxon>
        <taxon>Gunneridae</taxon>
        <taxon>Pentapetalae</taxon>
        <taxon>asterids</taxon>
        <taxon>campanulids</taxon>
        <taxon>Asterales</taxon>
        <taxon>Asteraceae</taxon>
        <taxon>Asteroideae</taxon>
        <taxon>Heliantheae alliance</taxon>
        <taxon>Eupatorieae</taxon>
        <taxon>Mikania</taxon>
    </lineage>
</organism>
<accession>A0A5N6PC67</accession>
<reference evidence="2 3" key="1">
    <citation type="submission" date="2019-05" db="EMBL/GenBank/DDBJ databases">
        <title>Mikania micrantha, genome provides insights into the molecular mechanism of rapid growth.</title>
        <authorList>
            <person name="Liu B."/>
        </authorList>
    </citation>
    <scope>NUCLEOTIDE SEQUENCE [LARGE SCALE GENOMIC DNA]</scope>
    <source>
        <strain evidence="2">NLD-2019</strain>
        <tissue evidence="2">Leaf</tissue>
    </source>
</reference>
<evidence type="ECO:0000256" key="1">
    <source>
        <dbReference type="SAM" id="MobiDB-lite"/>
    </source>
</evidence>